<organism evidence="2">
    <name type="scientific">Siphoviridae sp. ctksc2</name>
    <dbReference type="NCBI Taxonomy" id="2825645"/>
    <lineage>
        <taxon>Viruses</taxon>
        <taxon>Duplodnaviria</taxon>
        <taxon>Heunggongvirae</taxon>
        <taxon>Uroviricota</taxon>
        <taxon>Caudoviricetes</taxon>
    </lineage>
</organism>
<evidence type="ECO:0000256" key="1">
    <source>
        <dbReference type="SAM" id="MobiDB-lite"/>
    </source>
</evidence>
<sequence>MSPCRDGGGFVVPRWHQSPRENPMRKIIKTAEAASADESAEPTEVTETAGGEPATGDATDTLGDAGKKALAAERAARKEAEKRANDLAAQIKAAEDAGKTEAQKQADALAALQADLAAMRAEKERAEVAAKTGVPVDILAGPGDDPTMWAEQVKAWASEQAKPAEAPAQPVVRHHGNPSGAGAASLDEQIAAAEAAGDRTLTASLKALKLGSR</sequence>
<feature type="region of interest" description="Disordered" evidence="1">
    <location>
        <begin position="1"/>
        <end position="85"/>
    </location>
</feature>
<feature type="compositionally biased region" description="Low complexity" evidence="1">
    <location>
        <begin position="158"/>
        <end position="170"/>
    </location>
</feature>
<evidence type="ECO:0000313" key="2">
    <source>
        <dbReference type="EMBL" id="DAF97167.1"/>
    </source>
</evidence>
<accession>A0A8S5URR5</accession>
<protein>
    <recommendedName>
        <fullName evidence="3">Scaffolding protein</fullName>
    </recommendedName>
</protein>
<feature type="region of interest" description="Disordered" evidence="1">
    <location>
        <begin position="158"/>
        <end position="185"/>
    </location>
</feature>
<reference evidence="2" key="1">
    <citation type="journal article" date="2021" name="Proc. Natl. Acad. Sci. U.S.A.">
        <title>A Catalog of Tens of Thousands of Viruses from Human Metagenomes Reveals Hidden Associations with Chronic Diseases.</title>
        <authorList>
            <person name="Tisza M.J."/>
            <person name="Buck C.B."/>
        </authorList>
    </citation>
    <scope>NUCLEOTIDE SEQUENCE</scope>
    <source>
        <strain evidence="2">Ctksc2</strain>
    </source>
</reference>
<dbReference type="EMBL" id="BK016127">
    <property type="protein sequence ID" value="DAF97167.1"/>
    <property type="molecule type" value="Genomic_DNA"/>
</dbReference>
<feature type="compositionally biased region" description="Basic and acidic residues" evidence="1">
    <location>
        <begin position="65"/>
        <end position="85"/>
    </location>
</feature>
<name>A0A8S5URR5_9CAUD</name>
<proteinExistence type="predicted"/>
<feature type="compositionally biased region" description="Gly residues" evidence="1">
    <location>
        <begin position="1"/>
        <end position="10"/>
    </location>
</feature>
<evidence type="ECO:0008006" key="3">
    <source>
        <dbReference type="Google" id="ProtNLM"/>
    </source>
</evidence>